<dbReference type="Pfam" id="PF00892">
    <property type="entry name" value="EamA"/>
    <property type="match status" value="2"/>
</dbReference>
<dbReference type="EMBL" id="JACOOT010000004">
    <property type="protein sequence ID" value="MBC5649918.1"/>
    <property type="molecule type" value="Genomic_DNA"/>
</dbReference>
<keyword evidence="6 7" id="KW-0472">Membrane</keyword>
<proteinExistence type="inferred from homology"/>
<dbReference type="RefSeq" id="WP_186900781.1">
    <property type="nucleotide sequence ID" value="NZ_JACOOT010000004.1"/>
</dbReference>
<keyword evidence="3" id="KW-1003">Cell membrane</keyword>
<comment type="subcellular location">
    <subcellularLocation>
        <location evidence="1">Cell membrane</location>
        <topology evidence="1">Multi-pass membrane protein</topology>
    </subcellularLocation>
</comment>
<dbReference type="Proteomes" id="UP000652847">
    <property type="component" value="Unassembled WGS sequence"/>
</dbReference>
<dbReference type="GO" id="GO:0005886">
    <property type="term" value="C:plasma membrane"/>
    <property type="evidence" value="ECO:0007669"/>
    <property type="project" value="UniProtKB-SubCell"/>
</dbReference>
<reference evidence="9 10" key="1">
    <citation type="submission" date="2020-08" db="EMBL/GenBank/DDBJ databases">
        <title>Genome public.</title>
        <authorList>
            <person name="Liu C."/>
            <person name="Sun Q."/>
        </authorList>
    </citation>
    <scope>NUCLEOTIDE SEQUENCE [LARGE SCALE GENOMIC DNA]</scope>
    <source>
        <strain evidence="9 10">BX17</strain>
    </source>
</reference>
<feature type="transmembrane region" description="Helical" evidence="7">
    <location>
        <begin position="189"/>
        <end position="206"/>
    </location>
</feature>
<dbReference type="AlphaFoldDB" id="A0A8I0ABA7"/>
<feature type="transmembrane region" description="Helical" evidence="7">
    <location>
        <begin position="148"/>
        <end position="168"/>
    </location>
</feature>
<feature type="transmembrane region" description="Helical" evidence="7">
    <location>
        <begin position="124"/>
        <end position="142"/>
    </location>
</feature>
<dbReference type="InterPro" id="IPR050638">
    <property type="entry name" value="AA-Vitamin_Transporters"/>
</dbReference>
<evidence type="ECO:0000256" key="7">
    <source>
        <dbReference type="SAM" id="Phobius"/>
    </source>
</evidence>
<feature type="transmembrane region" description="Helical" evidence="7">
    <location>
        <begin position="274"/>
        <end position="290"/>
    </location>
</feature>
<evidence type="ECO:0000256" key="2">
    <source>
        <dbReference type="ARBA" id="ARBA00007362"/>
    </source>
</evidence>
<dbReference type="PANTHER" id="PTHR32322">
    <property type="entry name" value="INNER MEMBRANE TRANSPORTER"/>
    <property type="match status" value="1"/>
</dbReference>
<feature type="transmembrane region" description="Helical" evidence="7">
    <location>
        <begin position="97"/>
        <end position="117"/>
    </location>
</feature>
<dbReference type="InterPro" id="IPR000620">
    <property type="entry name" value="EamA_dom"/>
</dbReference>
<keyword evidence="5 7" id="KW-1133">Transmembrane helix</keyword>
<evidence type="ECO:0000256" key="1">
    <source>
        <dbReference type="ARBA" id="ARBA00004651"/>
    </source>
</evidence>
<evidence type="ECO:0000259" key="8">
    <source>
        <dbReference type="Pfam" id="PF00892"/>
    </source>
</evidence>
<feature type="transmembrane region" description="Helical" evidence="7">
    <location>
        <begin position="69"/>
        <end position="85"/>
    </location>
</feature>
<feature type="domain" description="EamA" evidence="8">
    <location>
        <begin position="153"/>
        <end position="289"/>
    </location>
</feature>
<evidence type="ECO:0000313" key="10">
    <source>
        <dbReference type="Proteomes" id="UP000652847"/>
    </source>
</evidence>
<sequence length="303" mass="33316">MTEERRQITGHILACGTQIMWGATFVSTKVLLNYFLPAEVLFTRAVLAFLALLIFYPHHLKLKNPRQELAFAGAGLFGIVLYFMLENTALTMTYASNVGIIVACAPFFVAAMVGIFFKNEKSGLYFYIGFVIAIAGVILISMNGQKSFNLNPLGDGLAFLAMISWGAYSALVKKIGEWDYPTIAVTRRIYFYGIIFLIPVLIQQKASWDPDLIRNPQVVGNFLFLGLGASALGFLLWNLATKWIGAVKTSVYIYVSPVVTVVLSVFVLHEKMTVASVIGSTLIFAGLIVSQKKTTPAVDVQES</sequence>
<dbReference type="SUPFAM" id="SSF103481">
    <property type="entry name" value="Multidrug resistance efflux transporter EmrE"/>
    <property type="match status" value="2"/>
</dbReference>
<feature type="transmembrane region" description="Helical" evidence="7">
    <location>
        <begin position="12"/>
        <end position="35"/>
    </location>
</feature>
<evidence type="ECO:0000256" key="6">
    <source>
        <dbReference type="ARBA" id="ARBA00023136"/>
    </source>
</evidence>
<accession>A0A8I0ABA7</accession>
<dbReference type="PANTHER" id="PTHR32322:SF18">
    <property type="entry name" value="S-ADENOSYLMETHIONINE_S-ADENOSYLHOMOCYSTEINE TRANSPORTER"/>
    <property type="match status" value="1"/>
</dbReference>
<evidence type="ECO:0000313" key="9">
    <source>
        <dbReference type="EMBL" id="MBC5649918.1"/>
    </source>
</evidence>
<evidence type="ECO:0000256" key="5">
    <source>
        <dbReference type="ARBA" id="ARBA00022989"/>
    </source>
</evidence>
<evidence type="ECO:0000256" key="4">
    <source>
        <dbReference type="ARBA" id="ARBA00022692"/>
    </source>
</evidence>
<keyword evidence="10" id="KW-1185">Reference proteome</keyword>
<comment type="similarity">
    <text evidence="2">Belongs to the EamA transporter family.</text>
</comment>
<keyword evidence="4 7" id="KW-0812">Transmembrane</keyword>
<dbReference type="InterPro" id="IPR037185">
    <property type="entry name" value="EmrE-like"/>
</dbReference>
<organism evidence="9 10">
    <name type="scientific">Blautia segnis</name>
    <dbReference type="NCBI Taxonomy" id="2763030"/>
    <lineage>
        <taxon>Bacteria</taxon>
        <taxon>Bacillati</taxon>
        <taxon>Bacillota</taxon>
        <taxon>Clostridia</taxon>
        <taxon>Lachnospirales</taxon>
        <taxon>Lachnospiraceae</taxon>
        <taxon>Blautia</taxon>
    </lineage>
</organism>
<name>A0A8I0ABA7_9FIRM</name>
<feature type="transmembrane region" description="Helical" evidence="7">
    <location>
        <begin position="41"/>
        <end position="57"/>
    </location>
</feature>
<protein>
    <submittedName>
        <fullName evidence="9">DMT family transporter</fullName>
    </submittedName>
</protein>
<feature type="domain" description="EamA" evidence="8">
    <location>
        <begin position="9"/>
        <end position="142"/>
    </location>
</feature>
<feature type="transmembrane region" description="Helical" evidence="7">
    <location>
        <begin position="251"/>
        <end position="268"/>
    </location>
</feature>
<comment type="caution">
    <text evidence="9">The sequence shown here is derived from an EMBL/GenBank/DDBJ whole genome shotgun (WGS) entry which is preliminary data.</text>
</comment>
<evidence type="ECO:0000256" key="3">
    <source>
        <dbReference type="ARBA" id="ARBA00022475"/>
    </source>
</evidence>
<feature type="transmembrane region" description="Helical" evidence="7">
    <location>
        <begin position="218"/>
        <end position="239"/>
    </location>
</feature>
<gene>
    <name evidence="9" type="ORF">H8S54_01960</name>
</gene>